<sequence length="359" mass="38252">MLTNTKRKDANILQLDGYRCKPVSVSQAGFSLVEIMVGLVIGMLVTLVIMQVFSVFEGQKRSTTGTADAQTNGNIALYNIQRDVQMAGFGLPEIDPRGSPMQCSPSPSYDDPDTAFVEDFDMFPITIVDGGTGSDQITVRYGDAPMGGFSSLISSNSAGLPEIVVDNNMGCKVNNVAMIVNQGVCAMTKIRTVTATTKVTVAVDGGGKVAGATKSGASLFCLGNWSAVGYGINNSMLERNGQPSVAEVVNIQAQYGISATASNNQVTAWVDASGIWAAGALTVADRNRIKAVRVAVVARNGQLEKEVVTLNAPVAWPDEAGSPAPVVDLTTIADWQRYRYRVYETIIPLRNIIWSRNVL</sequence>
<dbReference type="InterPro" id="IPR032092">
    <property type="entry name" value="PilW"/>
</dbReference>
<evidence type="ECO:0000313" key="2">
    <source>
        <dbReference type="EMBL" id="TFW72609.1"/>
    </source>
</evidence>
<keyword evidence="1" id="KW-1133">Transmembrane helix</keyword>
<gene>
    <name evidence="2" type="ORF">C3Y98_03130</name>
</gene>
<dbReference type="EMBL" id="PQVH01000005">
    <property type="protein sequence ID" value="TFW72609.1"/>
    <property type="molecule type" value="Genomic_DNA"/>
</dbReference>
<protein>
    <submittedName>
        <fullName evidence="2">Prepilin-type cleavage/methylation domain-containing protein</fullName>
    </submittedName>
</protein>
<keyword evidence="1" id="KW-0812">Transmembrane</keyword>
<dbReference type="Pfam" id="PF16074">
    <property type="entry name" value="PilW"/>
    <property type="match status" value="1"/>
</dbReference>
<dbReference type="GO" id="GO:0043683">
    <property type="term" value="P:type IV pilus assembly"/>
    <property type="evidence" value="ECO:0007669"/>
    <property type="project" value="InterPro"/>
</dbReference>
<dbReference type="InterPro" id="IPR012902">
    <property type="entry name" value="N_methyl_site"/>
</dbReference>
<organism evidence="2 3">
    <name type="scientific">Methylotenera oryzisoli</name>
    <dbReference type="NCBI Taxonomy" id="2080758"/>
    <lineage>
        <taxon>Bacteria</taxon>
        <taxon>Pseudomonadati</taxon>
        <taxon>Pseudomonadota</taxon>
        <taxon>Betaproteobacteria</taxon>
        <taxon>Nitrosomonadales</taxon>
        <taxon>Methylophilaceae</taxon>
        <taxon>Methylotenera</taxon>
    </lineage>
</organism>
<evidence type="ECO:0000313" key="3">
    <source>
        <dbReference type="Proteomes" id="UP000297706"/>
    </source>
</evidence>
<feature type="transmembrane region" description="Helical" evidence="1">
    <location>
        <begin position="35"/>
        <end position="56"/>
    </location>
</feature>
<dbReference type="AlphaFoldDB" id="A0A4Y9VTL2"/>
<accession>A0A4Y9VTL2</accession>
<dbReference type="PROSITE" id="PS00409">
    <property type="entry name" value="PROKAR_NTER_METHYL"/>
    <property type="match status" value="1"/>
</dbReference>
<dbReference type="RefSeq" id="WP_135276642.1">
    <property type="nucleotide sequence ID" value="NZ_PQVH01000005.1"/>
</dbReference>
<name>A0A4Y9VTL2_9PROT</name>
<dbReference type="OrthoDB" id="8533459at2"/>
<dbReference type="Pfam" id="PF07963">
    <property type="entry name" value="N_methyl"/>
    <property type="match status" value="1"/>
</dbReference>
<reference evidence="2 3" key="1">
    <citation type="submission" date="2018-02" db="EMBL/GenBank/DDBJ databases">
        <title>A novel lanthanide dependent methylotroph, Methylotenera sp. La3113.</title>
        <authorList>
            <person name="Lv H."/>
            <person name="Tani A."/>
        </authorList>
    </citation>
    <scope>NUCLEOTIDE SEQUENCE [LARGE SCALE GENOMIC DNA]</scope>
    <source>
        <strain evidence="2 3">La3113</strain>
    </source>
</reference>
<evidence type="ECO:0000256" key="1">
    <source>
        <dbReference type="SAM" id="Phobius"/>
    </source>
</evidence>
<keyword evidence="1" id="KW-0472">Membrane</keyword>
<dbReference type="Proteomes" id="UP000297706">
    <property type="component" value="Unassembled WGS sequence"/>
</dbReference>
<proteinExistence type="predicted"/>
<comment type="caution">
    <text evidence="2">The sequence shown here is derived from an EMBL/GenBank/DDBJ whole genome shotgun (WGS) entry which is preliminary data.</text>
</comment>
<keyword evidence="3" id="KW-1185">Reference proteome</keyword>